<evidence type="ECO:0000313" key="3">
    <source>
        <dbReference type="Proteomes" id="UP000014760"/>
    </source>
</evidence>
<gene>
    <name evidence="1" type="ORF">CAPTEDRAFT_203578</name>
</gene>
<dbReference type="EnsemblMetazoa" id="CapteT203578">
    <property type="protein sequence ID" value="CapteP203578"/>
    <property type="gene ID" value="CapteG203578"/>
</dbReference>
<dbReference type="AlphaFoldDB" id="R7URM1"/>
<keyword evidence="3" id="KW-1185">Reference proteome</keyword>
<reference evidence="1 3" key="2">
    <citation type="journal article" date="2013" name="Nature">
        <title>Insights into bilaterian evolution from three spiralian genomes.</title>
        <authorList>
            <person name="Simakov O."/>
            <person name="Marletaz F."/>
            <person name="Cho S.J."/>
            <person name="Edsinger-Gonzales E."/>
            <person name="Havlak P."/>
            <person name="Hellsten U."/>
            <person name="Kuo D.H."/>
            <person name="Larsson T."/>
            <person name="Lv J."/>
            <person name="Arendt D."/>
            <person name="Savage R."/>
            <person name="Osoegawa K."/>
            <person name="de Jong P."/>
            <person name="Grimwood J."/>
            <person name="Chapman J.A."/>
            <person name="Shapiro H."/>
            <person name="Aerts A."/>
            <person name="Otillar R.P."/>
            <person name="Terry A.Y."/>
            <person name="Boore J.L."/>
            <person name="Grigoriev I.V."/>
            <person name="Lindberg D.R."/>
            <person name="Seaver E.C."/>
            <person name="Weisblat D.A."/>
            <person name="Putnam N.H."/>
            <person name="Rokhsar D.S."/>
        </authorList>
    </citation>
    <scope>NUCLEOTIDE SEQUENCE</scope>
    <source>
        <strain evidence="1 3">I ESC-2004</strain>
    </source>
</reference>
<sequence length="149" mass="17042">MRSSTFKSTTPLEKANVSRVDLDTTEVLLTRLVNPGDDHQPITQWVGIVPAGDDGYIWTLNADYLGRKANLYVAPWDVIPDGTRRVNGDDSLFEPATLQCKRIRPAVVNNARVWLRPLLNNSTKRDRTDSWPYTIRRTKVVLHFRRIAK</sequence>
<accession>R7URM1</accession>
<dbReference type="HOGENOM" id="CLU_1751427_0_0_1"/>
<dbReference type="Proteomes" id="UP000014760">
    <property type="component" value="Unassembled WGS sequence"/>
</dbReference>
<reference evidence="2" key="3">
    <citation type="submission" date="2015-06" db="UniProtKB">
        <authorList>
            <consortium name="EnsemblMetazoa"/>
        </authorList>
    </citation>
    <scope>IDENTIFICATION</scope>
</reference>
<dbReference type="EMBL" id="AMQN01021352">
    <property type="status" value="NOT_ANNOTATED_CDS"/>
    <property type="molecule type" value="Genomic_DNA"/>
</dbReference>
<proteinExistence type="predicted"/>
<dbReference type="EMBL" id="KB298486">
    <property type="protein sequence ID" value="ELU09159.1"/>
    <property type="molecule type" value="Genomic_DNA"/>
</dbReference>
<organism evidence="1">
    <name type="scientific">Capitella teleta</name>
    <name type="common">Polychaete worm</name>
    <dbReference type="NCBI Taxonomy" id="283909"/>
    <lineage>
        <taxon>Eukaryota</taxon>
        <taxon>Metazoa</taxon>
        <taxon>Spiralia</taxon>
        <taxon>Lophotrochozoa</taxon>
        <taxon>Annelida</taxon>
        <taxon>Polychaeta</taxon>
        <taxon>Sedentaria</taxon>
        <taxon>Scolecida</taxon>
        <taxon>Capitellidae</taxon>
        <taxon>Capitella</taxon>
    </lineage>
</organism>
<evidence type="ECO:0000313" key="2">
    <source>
        <dbReference type="EnsemblMetazoa" id="CapteP203578"/>
    </source>
</evidence>
<evidence type="ECO:0000313" key="1">
    <source>
        <dbReference type="EMBL" id="ELU09159.1"/>
    </source>
</evidence>
<reference evidence="3" key="1">
    <citation type="submission" date="2012-12" db="EMBL/GenBank/DDBJ databases">
        <authorList>
            <person name="Hellsten U."/>
            <person name="Grimwood J."/>
            <person name="Chapman J.A."/>
            <person name="Shapiro H."/>
            <person name="Aerts A."/>
            <person name="Otillar R.P."/>
            <person name="Terry A.Y."/>
            <person name="Boore J.L."/>
            <person name="Simakov O."/>
            <person name="Marletaz F."/>
            <person name="Cho S.-J."/>
            <person name="Edsinger-Gonzales E."/>
            <person name="Havlak P."/>
            <person name="Kuo D.-H."/>
            <person name="Larsson T."/>
            <person name="Lv J."/>
            <person name="Arendt D."/>
            <person name="Savage R."/>
            <person name="Osoegawa K."/>
            <person name="de Jong P."/>
            <person name="Lindberg D.R."/>
            <person name="Seaver E.C."/>
            <person name="Weisblat D.A."/>
            <person name="Putnam N.H."/>
            <person name="Grigoriev I.V."/>
            <person name="Rokhsar D.S."/>
        </authorList>
    </citation>
    <scope>NUCLEOTIDE SEQUENCE</scope>
    <source>
        <strain evidence="3">I ESC-2004</strain>
    </source>
</reference>
<protein>
    <submittedName>
        <fullName evidence="1 2">Uncharacterized protein</fullName>
    </submittedName>
</protein>
<name>R7URM1_CAPTE</name>